<evidence type="ECO:0008006" key="3">
    <source>
        <dbReference type="Google" id="ProtNLM"/>
    </source>
</evidence>
<organism evidence="1 2">
    <name type="scientific">Adhaeribacter pallidiroseus</name>
    <dbReference type="NCBI Taxonomy" id="2072847"/>
    <lineage>
        <taxon>Bacteria</taxon>
        <taxon>Pseudomonadati</taxon>
        <taxon>Bacteroidota</taxon>
        <taxon>Cytophagia</taxon>
        <taxon>Cytophagales</taxon>
        <taxon>Hymenobacteraceae</taxon>
        <taxon>Adhaeribacter</taxon>
    </lineage>
</organism>
<keyword evidence="2" id="KW-1185">Reference proteome</keyword>
<sequence length="157" mass="17761">MALSGCGVYSFTGTNIDPSIKTMSVLNFENNSGQGPSNLTQLVSEEFRDYFQRNTNLKLIPQNGDLQFEGQILSFNFSPAALQKQGETDVASVNRLTISLQVRYKNNKDSKQDFEQSFSAFRDFPQNQNISQIDDASIRRITEQLVMDVFNKSLANW</sequence>
<name>A0A369QLX4_9BACT</name>
<reference evidence="1 2" key="1">
    <citation type="submission" date="2018-04" db="EMBL/GenBank/DDBJ databases">
        <title>Adhaeribacter sp. HMF7616 genome sequencing and assembly.</title>
        <authorList>
            <person name="Kang H."/>
            <person name="Kang J."/>
            <person name="Cha I."/>
            <person name="Kim H."/>
            <person name="Joh K."/>
        </authorList>
    </citation>
    <scope>NUCLEOTIDE SEQUENCE [LARGE SCALE GENOMIC DNA]</scope>
    <source>
        <strain evidence="1 2">HMF7616</strain>
    </source>
</reference>
<dbReference type="GO" id="GO:0019867">
    <property type="term" value="C:outer membrane"/>
    <property type="evidence" value="ECO:0007669"/>
    <property type="project" value="InterPro"/>
</dbReference>
<evidence type="ECO:0000313" key="1">
    <source>
        <dbReference type="EMBL" id="RDC63248.1"/>
    </source>
</evidence>
<dbReference type="EMBL" id="QASA01000001">
    <property type="protein sequence ID" value="RDC63248.1"/>
    <property type="molecule type" value="Genomic_DNA"/>
</dbReference>
<proteinExistence type="predicted"/>
<gene>
    <name evidence="1" type="ORF">AHMF7616_01849</name>
</gene>
<dbReference type="InterPro" id="IPR007485">
    <property type="entry name" value="LPS_assembly_LptE"/>
</dbReference>
<comment type="caution">
    <text evidence="1">The sequence shown here is derived from an EMBL/GenBank/DDBJ whole genome shotgun (WGS) entry which is preliminary data.</text>
</comment>
<dbReference type="AlphaFoldDB" id="A0A369QLX4"/>
<dbReference type="Pfam" id="PF04390">
    <property type="entry name" value="LptE"/>
    <property type="match status" value="1"/>
</dbReference>
<dbReference type="OrthoDB" id="9790776at2"/>
<dbReference type="GO" id="GO:0043165">
    <property type="term" value="P:Gram-negative-bacterium-type cell outer membrane assembly"/>
    <property type="evidence" value="ECO:0007669"/>
    <property type="project" value="InterPro"/>
</dbReference>
<evidence type="ECO:0000313" key="2">
    <source>
        <dbReference type="Proteomes" id="UP000253919"/>
    </source>
</evidence>
<accession>A0A369QLX4</accession>
<protein>
    <recommendedName>
        <fullName evidence="3">Lipopolysaccharide-assembly</fullName>
    </recommendedName>
</protein>
<dbReference type="Proteomes" id="UP000253919">
    <property type="component" value="Unassembled WGS sequence"/>
</dbReference>